<keyword evidence="3" id="KW-1185">Reference proteome</keyword>
<dbReference type="EMBL" id="HG739145">
    <property type="protein sequence ID" value="CDP11960.1"/>
    <property type="molecule type" value="Genomic_DNA"/>
</dbReference>
<name>A0A068UTS8_COFCA</name>
<accession>A0A068UTS8</accession>
<dbReference type="Proteomes" id="UP000295252">
    <property type="component" value="Chromosome II"/>
</dbReference>
<dbReference type="FunCoup" id="A0A068UTS8">
    <property type="interactions" value="1"/>
</dbReference>
<proteinExistence type="predicted"/>
<organism evidence="2 3">
    <name type="scientific">Coffea canephora</name>
    <name type="common">Robusta coffee</name>
    <dbReference type="NCBI Taxonomy" id="49390"/>
    <lineage>
        <taxon>Eukaryota</taxon>
        <taxon>Viridiplantae</taxon>
        <taxon>Streptophyta</taxon>
        <taxon>Embryophyta</taxon>
        <taxon>Tracheophyta</taxon>
        <taxon>Spermatophyta</taxon>
        <taxon>Magnoliopsida</taxon>
        <taxon>eudicotyledons</taxon>
        <taxon>Gunneridae</taxon>
        <taxon>Pentapetalae</taxon>
        <taxon>asterids</taxon>
        <taxon>lamiids</taxon>
        <taxon>Gentianales</taxon>
        <taxon>Rubiaceae</taxon>
        <taxon>Ixoroideae</taxon>
        <taxon>Gardenieae complex</taxon>
        <taxon>Bertiereae - Coffeeae clade</taxon>
        <taxon>Coffeeae</taxon>
        <taxon>Coffea</taxon>
    </lineage>
</organism>
<dbReference type="InParanoid" id="A0A068UTS8"/>
<dbReference type="PANTHER" id="PTHR33871">
    <property type="entry name" value="OS05G0503100 PROTEIN-RELATED"/>
    <property type="match status" value="1"/>
</dbReference>
<dbReference type="Gramene" id="CDP11960">
    <property type="protein sequence ID" value="CDP11960"/>
    <property type="gene ID" value="GSCOC_T00035289001"/>
</dbReference>
<evidence type="ECO:0000313" key="2">
    <source>
        <dbReference type="EMBL" id="CDP11960.1"/>
    </source>
</evidence>
<dbReference type="PhylomeDB" id="A0A068UTS8"/>
<dbReference type="AlphaFoldDB" id="A0A068UTS8"/>
<gene>
    <name evidence="2" type="ORF">GSCOC_T00035289001</name>
</gene>
<evidence type="ECO:0000256" key="1">
    <source>
        <dbReference type="SAM" id="MobiDB-lite"/>
    </source>
</evidence>
<dbReference type="OMA" id="GCCISKC"/>
<feature type="region of interest" description="Disordered" evidence="1">
    <location>
        <begin position="143"/>
        <end position="211"/>
    </location>
</feature>
<dbReference type="OrthoDB" id="1745046at2759"/>
<reference evidence="3" key="1">
    <citation type="journal article" date="2014" name="Science">
        <title>The coffee genome provides insight into the convergent evolution of caffeine biosynthesis.</title>
        <authorList>
            <person name="Denoeud F."/>
            <person name="Carretero-Paulet L."/>
            <person name="Dereeper A."/>
            <person name="Droc G."/>
            <person name="Guyot R."/>
            <person name="Pietrella M."/>
            <person name="Zheng C."/>
            <person name="Alberti A."/>
            <person name="Anthony F."/>
            <person name="Aprea G."/>
            <person name="Aury J.M."/>
            <person name="Bento P."/>
            <person name="Bernard M."/>
            <person name="Bocs S."/>
            <person name="Campa C."/>
            <person name="Cenci A."/>
            <person name="Combes M.C."/>
            <person name="Crouzillat D."/>
            <person name="Da Silva C."/>
            <person name="Daddiego L."/>
            <person name="De Bellis F."/>
            <person name="Dussert S."/>
            <person name="Garsmeur O."/>
            <person name="Gayraud T."/>
            <person name="Guignon V."/>
            <person name="Jahn K."/>
            <person name="Jamilloux V."/>
            <person name="Joet T."/>
            <person name="Labadie K."/>
            <person name="Lan T."/>
            <person name="Leclercq J."/>
            <person name="Lepelley M."/>
            <person name="Leroy T."/>
            <person name="Li L.T."/>
            <person name="Librado P."/>
            <person name="Lopez L."/>
            <person name="Munoz A."/>
            <person name="Noel B."/>
            <person name="Pallavicini A."/>
            <person name="Perrotta G."/>
            <person name="Poncet V."/>
            <person name="Pot D."/>
            <person name="Priyono X."/>
            <person name="Rigoreau M."/>
            <person name="Rouard M."/>
            <person name="Rozas J."/>
            <person name="Tranchant-Dubreuil C."/>
            <person name="VanBuren R."/>
            <person name="Zhang Q."/>
            <person name="Andrade A.C."/>
            <person name="Argout X."/>
            <person name="Bertrand B."/>
            <person name="de Kochko A."/>
            <person name="Graziosi G."/>
            <person name="Henry R.J."/>
            <person name="Jayarama X."/>
            <person name="Ming R."/>
            <person name="Nagai C."/>
            <person name="Rounsley S."/>
            <person name="Sankoff D."/>
            <person name="Giuliano G."/>
            <person name="Albert V.A."/>
            <person name="Wincker P."/>
            <person name="Lashermes P."/>
        </authorList>
    </citation>
    <scope>NUCLEOTIDE SEQUENCE [LARGE SCALE GENOMIC DNA]</scope>
    <source>
        <strain evidence="3">cv. DH200-94</strain>
    </source>
</reference>
<dbReference type="PANTHER" id="PTHR33871:SF18">
    <property type="entry name" value="F24J8.12 PROTEIN"/>
    <property type="match status" value="1"/>
</dbReference>
<protein>
    <submittedName>
        <fullName evidence="2">Uncharacterized protein</fullName>
    </submittedName>
</protein>
<evidence type="ECO:0000313" key="3">
    <source>
        <dbReference type="Proteomes" id="UP000295252"/>
    </source>
</evidence>
<sequence length="313" mass="34370">MGSCISKCRPKKKFKRDCNCMEEDFSHVQEKLVISQPPLPIQNPVSPSPSVTSSTSFSSVSCANSSTSSGFSNASSLSSSSSCSSSIPVSKDRSFSNEFLWSCVKENPQIIGRNLVKGNLEKSSMNMSSKVHPCKFDLPIKQAIPERHGGSTPKKRARANSPTLIRQKSFRKEPEHKVSSSPAYQLPSRTLMMRSPSPSRRFTGDSFRDSPMNTAKEIYSRRAAVPKANSINPIPTSSSIMRKDSFRIPPSPSYDLGKSNTILKSREALITQQIGSRNSPIAVGQKEANQDVESMVVEDVNNPLIALDCFIFL</sequence>